<dbReference type="Proteomes" id="UP000542210">
    <property type="component" value="Unassembled WGS sequence"/>
</dbReference>
<sequence>MLNLTEPSIAAAVEAASVAVEAGADDLLFVAGSVVDGLANDNSDLDLYFLGRDGDAVIGAETTVRKGEKSGTIGVIGGREVSVSIIEPAGLSRLRADFGDCLGALGQGDGIVQLESQNDLKLLHRVRTGVPVRGETRLHSLRQELGTDRLAEYLVNVHGVAAVNRLVDVEGELAEGGEDSASWMLREASSHLARFALALEGQTNPAPKWLVKLLGRARLAPADRALLLRGLLEPGRETKTLLDTVKIRLREMVLTAPDELVGPYLRRQAERKLP</sequence>
<protein>
    <recommendedName>
        <fullName evidence="3">Nucleotidyltransferase domain-containing protein</fullName>
    </recommendedName>
</protein>
<dbReference type="RefSeq" id="WP_184882888.1">
    <property type="nucleotide sequence ID" value="NZ_BOOV01000005.1"/>
</dbReference>
<keyword evidence="2" id="KW-1185">Reference proteome</keyword>
<organism evidence="1 2">
    <name type="scientific">Sphaerisporangium siamense</name>
    <dbReference type="NCBI Taxonomy" id="795645"/>
    <lineage>
        <taxon>Bacteria</taxon>
        <taxon>Bacillati</taxon>
        <taxon>Actinomycetota</taxon>
        <taxon>Actinomycetes</taxon>
        <taxon>Streptosporangiales</taxon>
        <taxon>Streptosporangiaceae</taxon>
        <taxon>Sphaerisporangium</taxon>
    </lineage>
</organism>
<proteinExistence type="predicted"/>
<reference evidence="1 2" key="1">
    <citation type="submission" date="2020-08" db="EMBL/GenBank/DDBJ databases">
        <title>Sequencing the genomes of 1000 actinobacteria strains.</title>
        <authorList>
            <person name="Klenk H.-P."/>
        </authorList>
    </citation>
    <scope>NUCLEOTIDE SEQUENCE [LARGE SCALE GENOMIC DNA]</scope>
    <source>
        <strain evidence="1 2">DSM 45784</strain>
    </source>
</reference>
<gene>
    <name evidence="1" type="ORF">BJ982_004393</name>
</gene>
<evidence type="ECO:0008006" key="3">
    <source>
        <dbReference type="Google" id="ProtNLM"/>
    </source>
</evidence>
<name>A0A7W7GBV1_9ACTN</name>
<dbReference type="AlphaFoldDB" id="A0A7W7GBV1"/>
<accession>A0A7W7GBV1</accession>
<evidence type="ECO:0000313" key="1">
    <source>
        <dbReference type="EMBL" id="MBB4702849.1"/>
    </source>
</evidence>
<comment type="caution">
    <text evidence="1">The sequence shown here is derived from an EMBL/GenBank/DDBJ whole genome shotgun (WGS) entry which is preliminary data.</text>
</comment>
<evidence type="ECO:0000313" key="2">
    <source>
        <dbReference type="Proteomes" id="UP000542210"/>
    </source>
</evidence>
<dbReference type="EMBL" id="JACHND010000001">
    <property type="protein sequence ID" value="MBB4702849.1"/>
    <property type="molecule type" value="Genomic_DNA"/>
</dbReference>